<reference evidence="13 14" key="1">
    <citation type="submission" date="2024-09" db="EMBL/GenBank/DDBJ databases">
        <authorList>
            <person name="Sun Q."/>
            <person name="Mori K."/>
        </authorList>
    </citation>
    <scope>NUCLEOTIDE SEQUENCE [LARGE SCALE GENOMIC DNA]</scope>
    <source>
        <strain evidence="13 14">JCM 4362</strain>
    </source>
</reference>
<keyword evidence="5" id="KW-0547">Nucleotide-binding</keyword>
<dbReference type="Proteomes" id="UP001589718">
    <property type="component" value="Unassembled WGS sequence"/>
</dbReference>
<keyword evidence="3" id="KW-0597">Phosphoprotein</keyword>
<accession>A0ABV5P6Q2</accession>
<evidence type="ECO:0000256" key="8">
    <source>
        <dbReference type="ARBA" id="ARBA00023012"/>
    </source>
</evidence>
<feature type="compositionally biased region" description="Low complexity" evidence="9">
    <location>
        <begin position="357"/>
        <end position="383"/>
    </location>
</feature>
<gene>
    <name evidence="13" type="ORF">ACFFTU_02440</name>
</gene>
<keyword evidence="4" id="KW-0808">Transferase</keyword>
<keyword evidence="8" id="KW-0902">Two-component regulatory system</keyword>
<evidence type="ECO:0000256" key="2">
    <source>
        <dbReference type="ARBA" id="ARBA00012438"/>
    </source>
</evidence>
<dbReference type="InterPro" id="IPR036890">
    <property type="entry name" value="HATPase_C_sf"/>
</dbReference>
<name>A0ABV5P6Q2_STRCM</name>
<keyword evidence="6 13" id="KW-0418">Kinase</keyword>
<dbReference type="Gene3D" id="1.20.5.1930">
    <property type="match status" value="1"/>
</dbReference>
<evidence type="ECO:0000256" key="3">
    <source>
        <dbReference type="ARBA" id="ARBA00022553"/>
    </source>
</evidence>
<dbReference type="Pfam" id="PF02518">
    <property type="entry name" value="HATPase_c"/>
    <property type="match status" value="1"/>
</dbReference>
<evidence type="ECO:0000313" key="13">
    <source>
        <dbReference type="EMBL" id="MFB9518809.1"/>
    </source>
</evidence>
<sequence>MNTQTAVPAQSTRWGGGFTAWPSREALTRIGVPRVRRVIDVAMWLGIGAWILLEAYAARAFDGLAVVVPPLALVAVTGAAELYDRLTLRHRLLPSLAVLGAVALLAGGAYAVDAQASGAILLVVCVVQAMVRLPLAAGTPVGAVLVTGMSWLGDVSLREQLVVSFGVLVTGYMLRLDAQARGSGFLLLAQERAARAAEAESAALAERARIAREMHDVLAHSLSAQVVHLEAARLLVEREPRGPFRDGLLERVVAARRMAREGLAETRQALSALRGDTAPVEDYLREMAAMDRADVQVAGARRGLPADASQALRRVTQEALTNVRKHAPGAAVRILLAYGSDEVTLEIRDSGRRDGQAAVPGPAAGAAGPATGPAGAAGSVTTARPTEATGPRNADVRRELAATGGGYGLLGMRERAELLGGTLEAGPEGEGFVVRLRMPV</sequence>
<evidence type="ECO:0000256" key="4">
    <source>
        <dbReference type="ARBA" id="ARBA00022679"/>
    </source>
</evidence>
<evidence type="ECO:0000256" key="1">
    <source>
        <dbReference type="ARBA" id="ARBA00000085"/>
    </source>
</evidence>
<keyword evidence="7" id="KW-0067">ATP-binding</keyword>
<dbReference type="InterPro" id="IPR050482">
    <property type="entry name" value="Sensor_HK_TwoCompSys"/>
</dbReference>
<protein>
    <recommendedName>
        <fullName evidence="2">histidine kinase</fullName>
        <ecNumber evidence="2">2.7.13.3</ecNumber>
    </recommendedName>
</protein>
<feature type="transmembrane region" description="Helical" evidence="10">
    <location>
        <begin position="63"/>
        <end position="80"/>
    </location>
</feature>
<feature type="domain" description="Histidine kinase/HSP90-like ATPase" evidence="11">
    <location>
        <begin position="309"/>
        <end position="439"/>
    </location>
</feature>
<feature type="transmembrane region" description="Helical" evidence="10">
    <location>
        <begin position="38"/>
        <end position="57"/>
    </location>
</feature>
<evidence type="ECO:0000259" key="12">
    <source>
        <dbReference type="Pfam" id="PF07730"/>
    </source>
</evidence>
<proteinExistence type="predicted"/>
<dbReference type="EC" id="2.7.13.3" evidence="2"/>
<evidence type="ECO:0000256" key="6">
    <source>
        <dbReference type="ARBA" id="ARBA00022777"/>
    </source>
</evidence>
<keyword evidence="14" id="KW-1185">Reference proteome</keyword>
<evidence type="ECO:0000259" key="11">
    <source>
        <dbReference type="Pfam" id="PF02518"/>
    </source>
</evidence>
<evidence type="ECO:0000256" key="5">
    <source>
        <dbReference type="ARBA" id="ARBA00022741"/>
    </source>
</evidence>
<dbReference type="EMBL" id="JBHMCR010000002">
    <property type="protein sequence ID" value="MFB9518809.1"/>
    <property type="molecule type" value="Genomic_DNA"/>
</dbReference>
<dbReference type="SUPFAM" id="SSF55874">
    <property type="entry name" value="ATPase domain of HSP90 chaperone/DNA topoisomerase II/histidine kinase"/>
    <property type="match status" value="1"/>
</dbReference>
<organism evidence="13 14">
    <name type="scientific">Streptomyces cremeus</name>
    <dbReference type="NCBI Taxonomy" id="66881"/>
    <lineage>
        <taxon>Bacteria</taxon>
        <taxon>Bacillati</taxon>
        <taxon>Actinomycetota</taxon>
        <taxon>Actinomycetes</taxon>
        <taxon>Kitasatosporales</taxon>
        <taxon>Streptomycetaceae</taxon>
        <taxon>Streptomyces</taxon>
    </lineage>
</organism>
<dbReference type="PANTHER" id="PTHR24421">
    <property type="entry name" value="NITRATE/NITRITE SENSOR PROTEIN NARX-RELATED"/>
    <property type="match status" value="1"/>
</dbReference>
<feature type="domain" description="Signal transduction histidine kinase subgroup 3 dimerisation and phosphoacceptor" evidence="12">
    <location>
        <begin position="206"/>
        <end position="276"/>
    </location>
</feature>
<feature type="region of interest" description="Disordered" evidence="9">
    <location>
        <begin position="350"/>
        <end position="394"/>
    </location>
</feature>
<dbReference type="InterPro" id="IPR003594">
    <property type="entry name" value="HATPase_dom"/>
</dbReference>
<keyword evidence="10" id="KW-1133">Transmembrane helix</keyword>
<dbReference type="PANTHER" id="PTHR24421:SF10">
    <property type="entry name" value="NITRATE_NITRITE SENSOR PROTEIN NARQ"/>
    <property type="match status" value="1"/>
</dbReference>
<keyword evidence="10" id="KW-0472">Membrane</keyword>
<feature type="transmembrane region" description="Helical" evidence="10">
    <location>
        <begin position="92"/>
        <end position="112"/>
    </location>
</feature>
<dbReference type="RefSeq" id="WP_345217414.1">
    <property type="nucleotide sequence ID" value="NZ_BAAAXE010000001.1"/>
</dbReference>
<keyword evidence="10" id="KW-0812">Transmembrane</keyword>
<evidence type="ECO:0000313" key="14">
    <source>
        <dbReference type="Proteomes" id="UP001589718"/>
    </source>
</evidence>
<evidence type="ECO:0000256" key="7">
    <source>
        <dbReference type="ARBA" id="ARBA00022840"/>
    </source>
</evidence>
<evidence type="ECO:0000256" key="9">
    <source>
        <dbReference type="SAM" id="MobiDB-lite"/>
    </source>
</evidence>
<comment type="caution">
    <text evidence="13">The sequence shown here is derived from an EMBL/GenBank/DDBJ whole genome shotgun (WGS) entry which is preliminary data.</text>
</comment>
<dbReference type="CDD" id="cd16917">
    <property type="entry name" value="HATPase_UhpB-NarQ-NarX-like"/>
    <property type="match status" value="1"/>
</dbReference>
<comment type="catalytic activity">
    <reaction evidence="1">
        <text>ATP + protein L-histidine = ADP + protein N-phospho-L-histidine.</text>
        <dbReference type="EC" id="2.7.13.3"/>
    </reaction>
</comment>
<dbReference type="InterPro" id="IPR011712">
    <property type="entry name" value="Sig_transdc_His_kin_sub3_dim/P"/>
</dbReference>
<dbReference type="GO" id="GO:0016301">
    <property type="term" value="F:kinase activity"/>
    <property type="evidence" value="ECO:0007669"/>
    <property type="project" value="UniProtKB-KW"/>
</dbReference>
<dbReference type="Gene3D" id="3.30.565.10">
    <property type="entry name" value="Histidine kinase-like ATPase, C-terminal domain"/>
    <property type="match status" value="1"/>
</dbReference>
<evidence type="ECO:0000256" key="10">
    <source>
        <dbReference type="SAM" id="Phobius"/>
    </source>
</evidence>
<dbReference type="Pfam" id="PF07730">
    <property type="entry name" value="HisKA_3"/>
    <property type="match status" value="1"/>
</dbReference>